<dbReference type="InterPro" id="IPR001789">
    <property type="entry name" value="Sig_transdc_resp-reg_receiver"/>
</dbReference>
<dbReference type="GO" id="GO:0000156">
    <property type="term" value="F:phosphorelay response regulator activity"/>
    <property type="evidence" value="ECO:0007669"/>
    <property type="project" value="InterPro"/>
</dbReference>
<dbReference type="InterPro" id="IPR011006">
    <property type="entry name" value="CheY-like_superfamily"/>
</dbReference>
<evidence type="ECO:0000259" key="5">
    <source>
        <dbReference type="PROSITE" id="PS50930"/>
    </source>
</evidence>
<sequence>MLQIAICDDNSQTLKDLYTRTTNYLKNNKILARISTYSQSILLQFDIQEKKYFDLILTDIEMPDVDGMTLASYIKKYLPNTLIIFITSHLKYAIDAFELSIFRYVPKANLNKRLEHALEDAIMMIQLQSKKCYIINTPRRMEKILYKDILYIKLNGKNSLFTLSTGTKTQIRKSLNQVFSEIDSNDFIFIDRGTIVNLAHILRLKDSTIQLSNGTLLPVSHTRLKSIKGSLNSFWEENTCG</sequence>
<evidence type="ECO:0000256" key="2">
    <source>
        <dbReference type="ARBA" id="ARBA00024867"/>
    </source>
</evidence>
<reference evidence="6 7" key="1">
    <citation type="submission" date="2019-08" db="EMBL/GenBank/DDBJ databases">
        <title>In-depth cultivation of the pig gut microbiome towards novel bacterial diversity and tailored functional studies.</title>
        <authorList>
            <person name="Wylensek D."/>
            <person name="Hitch T.C.A."/>
            <person name="Clavel T."/>
        </authorList>
    </citation>
    <scope>NUCLEOTIDE SEQUENCE [LARGE SCALE GENOMIC DNA]</scope>
    <source>
        <strain evidence="6 7">WCA-693-APC-MOT-I</strain>
    </source>
</reference>
<evidence type="ECO:0000256" key="3">
    <source>
        <dbReference type="PROSITE-ProRule" id="PRU00169"/>
    </source>
</evidence>
<feature type="domain" description="Response regulatory" evidence="4">
    <location>
        <begin position="3"/>
        <end position="122"/>
    </location>
</feature>
<evidence type="ECO:0000259" key="4">
    <source>
        <dbReference type="PROSITE" id="PS50110"/>
    </source>
</evidence>
<comment type="caution">
    <text evidence="6">The sequence shown here is derived from an EMBL/GenBank/DDBJ whole genome shotgun (WGS) entry which is preliminary data.</text>
</comment>
<dbReference type="SUPFAM" id="SSF52172">
    <property type="entry name" value="CheY-like"/>
    <property type="match status" value="1"/>
</dbReference>
<evidence type="ECO:0000313" key="7">
    <source>
        <dbReference type="Proteomes" id="UP000482209"/>
    </source>
</evidence>
<dbReference type="InterPro" id="IPR046947">
    <property type="entry name" value="LytR-like"/>
</dbReference>
<evidence type="ECO:0000256" key="1">
    <source>
        <dbReference type="ARBA" id="ARBA00018672"/>
    </source>
</evidence>
<dbReference type="Pfam" id="PF04397">
    <property type="entry name" value="LytTR"/>
    <property type="match status" value="1"/>
</dbReference>
<proteinExistence type="predicted"/>
<protein>
    <recommendedName>
        <fullName evidence="1">Stage 0 sporulation protein A homolog</fullName>
    </recommendedName>
</protein>
<evidence type="ECO:0000313" key="6">
    <source>
        <dbReference type="EMBL" id="MSS64720.1"/>
    </source>
</evidence>
<accession>A0A6L5Y0R6</accession>
<keyword evidence="3" id="KW-0597">Phosphoprotein</keyword>
<organism evidence="6 7">
    <name type="scientific">Velocimicrobium porci</name>
    <dbReference type="NCBI Taxonomy" id="2606634"/>
    <lineage>
        <taxon>Bacteria</taxon>
        <taxon>Bacillati</taxon>
        <taxon>Bacillota</taxon>
        <taxon>Clostridia</taxon>
        <taxon>Lachnospirales</taxon>
        <taxon>Lachnospiraceae</taxon>
        <taxon>Velocimicrobium</taxon>
    </lineage>
</organism>
<name>A0A6L5Y0R6_9FIRM</name>
<dbReference type="PROSITE" id="PS50930">
    <property type="entry name" value="HTH_LYTTR"/>
    <property type="match status" value="1"/>
</dbReference>
<dbReference type="PROSITE" id="PS50110">
    <property type="entry name" value="RESPONSE_REGULATORY"/>
    <property type="match status" value="1"/>
</dbReference>
<dbReference type="PANTHER" id="PTHR37299:SF1">
    <property type="entry name" value="STAGE 0 SPORULATION PROTEIN A HOMOLOG"/>
    <property type="match status" value="1"/>
</dbReference>
<dbReference type="RefSeq" id="WP_154520111.1">
    <property type="nucleotide sequence ID" value="NZ_VUMT01000026.1"/>
</dbReference>
<dbReference type="SMART" id="SM00850">
    <property type="entry name" value="LytTR"/>
    <property type="match status" value="1"/>
</dbReference>
<dbReference type="GO" id="GO:0003677">
    <property type="term" value="F:DNA binding"/>
    <property type="evidence" value="ECO:0007669"/>
    <property type="project" value="InterPro"/>
</dbReference>
<gene>
    <name evidence="6" type="ORF">FYJ58_12665</name>
</gene>
<dbReference type="AlphaFoldDB" id="A0A6L5Y0R6"/>
<dbReference type="SMART" id="SM00448">
    <property type="entry name" value="REC"/>
    <property type="match status" value="1"/>
</dbReference>
<comment type="function">
    <text evidence="2">May play the central regulatory role in sporulation. It may be an element of the effector pathway responsible for the activation of sporulation genes in response to nutritional stress. Spo0A may act in concert with spo0H (a sigma factor) to control the expression of some genes that are critical to the sporulation process.</text>
</comment>
<dbReference type="InterPro" id="IPR007492">
    <property type="entry name" value="LytTR_DNA-bd_dom"/>
</dbReference>
<dbReference type="EMBL" id="VUMT01000026">
    <property type="protein sequence ID" value="MSS64720.1"/>
    <property type="molecule type" value="Genomic_DNA"/>
</dbReference>
<dbReference type="Pfam" id="PF00072">
    <property type="entry name" value="Response_reg"/>
    <property type="match status" value="1"/>
</dbReference>
<feature type="modified residue" description="4-aspartylphosphate" evidence="3">
    <location>
        <position position="59"/>
    </location>
</feature>
<feature type="domain" description="HTH LytTR-type" evidence="5">
    <location>
        <begin position="139"/>
        <end position="233"/>
    </location>
</feature>
<dbReference type="Gene3D" id="2.40.50.1020">
    <property type="entry name" value="LytTr DNA-binding domain"/>
    <property type="match status" value="1"/>
</dbReference>
<dbReference type="Gene3D" id="3.40.50.2300">
    <property type="match status" value="1"/>
</dbReference>
<dbReference type="Proteomes" id="UP000482209">
    <property type="component" value="Unassembled WGS sequence"/>
</dbReference>
<dbReference type="PANTHER" id="PTHR37299">
    <property type="entry name" value="TRANSCRIPTIONAL REGULATOR-RELATED"/>
    <property type="match status" value="1"/>
</dbReference>
<keyword evidence="7" id="KW-1185">Reference proteome</keyword>